<dbReference type="PROSITE" id="PS00448">
    <property type="entry name" value="CLOS_CELLULOSOME_RPT"/>
    <property type="match status" value="1"/>
</dbReference>
<dbReference type="InterPro" id="IPR036439">
    <property type="entry name" value="Dockerin_dom_sf"/>
</dbReference>
<dbReference type="Proteomes" id="UP000223596">
    <property type="component" value="Unassembled WGS sequence"/>
</dbReference>
<protein>
    <submittedName>
        <fullName evidence="3">Dockerin type I repeat protein</fullName>
    </submittedName>
</protein>
<gene>
    <name evidence="3" type="ORF">M972_111362</name>
</gene>
<dbReference type="EMBL" id="PDBW01000001">
    <property type="protein sequence ID" value="PFH02581.1"/>
    <property type="molecule type" value="Genomic_DNA"/>
</dbReference>
<feature type="region of interest" description="Disordered" evidence="1">
    <location>
        <begin position="1619"/>
        <end position="1641"/>
    </location>
</feature>
<dbReference type="InterPro" id="IPR002105">
    <property type="entry name" value="Dockerin_1_rpt"/>
</dbReference>
<accession>A0AB36TGZ5</accession>
<dbReference type="CDD" id="cd14256">
    <property type="entry name" value="Dockerin_I"/>
    <property type="match status" value="1"/>
</dbReference>
<evidence type="ECO:0000313" key="4">
    <source>
        <dbReference type="Proteomes" id="UP000223596"/>
    </source>
</evidence>
<evidence type="ECO:0000259" key="2">
    <source>
        <dbReference type="PROSITE" id="PS51766"/>
    </source>
</evidence>
<feature type="region of interest" description="Disordered" evidence="1">
    <location>
        <begin position="1464"/>
        <end position="1484"/>
    </location>
</feature>
<dbReference type="Gene3D" id="1.10.1330.10">
    <property type="entry name" value="Dockerin domain"/>
    <property type="match status" value="1"/>
</dbReference>
<dbReference type="Pfam" id="PF00404">
    <property type="entry name" value="Dockerin_1"/>
    <property type="match status" value="1"/>
</dbReference>
<dbReference type="RefSeq" id="WP_014522616.1">
    <property type="nucleotide sequence ID" value="NZ_CP013828.1"/>
</dbReference>
<organism evidence="3 4">
    <name type="scientific">Acetivibrio thermocellus AD2</name>
    <dbReference type="NCBI Taxonomy" id="1138384"/>
    <lineage>
        <taxon>Bacteria</taxon>
        <taxon>Bacillati</taxon>
        <taxon>Bacillota</taxon>
        <taxon>Clostridia</taxon>
        <taxon>Eubacteriales</taxon>
        <taxon>Oscillospiraceae</taxon>
        <taxon>Acetivibrio</taxon>
    </lineage>
</organism>
<proteinExistence type="predicted"/>
<dbReference type="InterPro" id="IPR016134">
    <property type="entry name" value="Dockerin_dom"/>
</dbReference>
<evidence type="ECO:0000256" key="1">
    <source>
        <dbReference type="SAM" id="MobiDB-lite"/>
    </source>
</evidence>
<sequence>MEIKGDFTQIACGVTPSFYACGNHKVILSGTESQKITMEELNSCFNVLELKNTSEEGVSFLTQVSFFGGIITNGIPIEFSRKGALGWTLSSNEEINGNFYLVGGTLDLNGYKLKINGNLIHSGGTIVLNGGQLTVNGDYRIQTELENKDKDGKTVYDQSYGVLKMTNPKDHVLVMGDFVMQNYYQTKDSKVLSDGVLEIKGDFTQIACGVTPSFYACENHKVILSGTKLQRITMEETYSRFNILELKNTSEEGVVFLTPISEWKLESDQVVSGDVVVGARTIDLNGHTLRIKGDLIHPQGTLFINGGKLIVEGDYRIQTKSVDGEGNALYKESYGVLKMTNPKDHVLVMGDFVMQNYYQTEDSKVISEGVLEVKGDFTQIACGVTPSFYACENHKVILSGEGQQIITMEESNSRFNELILINPIEDGNYIFVPEGRTFWNSLEIDLDYNQSKKIHQYWVTIEKKNDTVAIGDTIDIRMRGEENSKAEALVYYKCISKTGSADEKVITVPMKEYGPGKYQAYFKVTEDIDQIQKIQINLLDAEGNLYTKTLGKEKEGFPLEVGATVSIDLSGVSKLEKFAGMDLVLESKGLNEQARRKITGDTLYTITNLKPADDYRLAIESKNGFTAGTIENISISKGINDSIIVKLIEEPAKLTVIVTDDEGNIVESGYNLTFYDPARNFKQVGTGKELEHIFVGKEISVGLTLKEELGKKFKNPVEKYNVAIDKRESVLTLRLEKLKIITLTGIIVEDETGIPVQNANINVSQLLNNQFGNYIKLVTDNAGRFSIEVAMGKTTLGISHEQYMNLELKAFDESTEINGDSLDLGEIQLTPYKGRLTLELLKKPAHTSQEEPGLEQENLYNYTISIYNKTKQAKIKNFNIKPPYIFLNDTNIETGDVIEVTFTHKKDYTLPATIELTLDRLMNASGQAVAKENGKGMASIQSGNQRCELMVYNSDKKFIESCSMNREGKIISNPLKEGVYTFVFISSNNYLWRLNTLEQFEEIGLKEGIHFVKKEVEIKNGEIKDLGLIVVPELNEKELFFTDPDVASYAVVSENNRIGKDIVLRAKYSFRKPIESQTVKLLFRVPDQTFYVKDTLTIDGELVDSVNVSGSFIEVTTTKTEGVVRFNIRPTEAVVCYSNAYVEFKAEGRTVREPLGVVNEVVPYLTIGAPNVTSLEKVYVTGQTLPNLEVKIYDEGSLVGVTKANSTGAWNFQVSLGKDKSYSVHNLSARIEYNDQVIESETLEVIYKKSVPEIEKVTTIHSNQSLILYKNGEIVPKGVYTYVPSQSYTFIVDFVGDSAEEIENLCIVSNRNGEERKLDAKYDPQSKSWIATGSFGYNHVPGSFTVEYNLKKKRLIKEDGELNLEVLEQISTFADQFLYELKKENVMVGLLDENEIGFMLKEDTGGIAIVTIVIGDQPIEREKYEKMGYLFKEIDGKLGAVLLIKDETENKIFTSKVRLASNKTEDSVKSEDDDESSQKETPLVTKDERISMAATIIGELGNIAGSGKVVEAIDFISGIGTAVNTIAFTPANAVTDMGYVQKKLQESENISSEDKERLRDDLFLASGVYNFTVNANFIASLMDGHTRNGTMHKIIDIVIDKYDQYSLGDKLWEDIFGKNEDDRESGKSTKSGKGSSIKLPLQEQKTLVDPSGYVYETVPDNRITDATVTVYYKDENGEMILWNAEEFGQKNPLLTDENGFYAWDVPEGMWQVKVEKEGYETAYSEILPVPPVQTNVNIPLVSYEPPKVGHIYAYPEYIEIAFSKYVKHATLDSESIQLKQGENKVNIKIVYEDEEGNYSKKIKLIPAEKTSFEGKYTLNISKSITSYAGVAMQKAEIRDIEIVAEPKSIEILDKVEIELRKTVAIEIRVLPEEAAKGKKIIVTSGMEEIVSAEDVLLDERGRGKLKLKGNLPGTVDIDLRLEGSAVEKKIQATVKFPEDNGEIIEPPVVLNGDLNRNGIVNDEDYILLKNYLLRGNKLVIDLNVADVNKDGKVNSTDCLFLKKYILGLITI</sequence>
<dbReference type="SUPFAM" id="SSF63446">
    <property type="entry name" value="Type I dockerin domain"/>
    <property type="match status" value="1"/>
</dbReference>
<dbReference type="GO" id="GO:0000272">
    <property type="term" value="P:polysaccharide catabolic process"/>
    <property type="evidence" value="ECO:0007669"/>
    <property type="project" value="InterPro"/>
</dbReference>
<dbReference type="SUPFAM" id="SSF49464">
    <property type="entry name" value="Carboxypeptidase regulatory domain-like"/>
    <property type="match status" value="2"/>
</dbReference>
<comment type="caution">
    <text evidence="3">The sequence shown here is derived from an EMBL/GenBank/DDBJ whole genome shotgun (WGS) entry which is preliminary data.</text>
</comment>
<dbReference type="GO" id="GO:0004553">
    <property type="term" value="F:hydrolase activity, hydrolyzing O-glycosyl compounds"/>
    <property type="evidence" value="ECO:0007669"/>
    <property type="project" value="InterPro"/>
</dbReference>
<evidence type="ECO:0000313" key="3">
    <source>
        <dbReference type="EMBL" id="PFH02581.1"/>
    </source>
</evidence>
<dbReference type="InterPro" id="IPR008969">
    <property type="entry name" value="CarboxyPept-like_regulatory"/>
</dbReference>
<dbReference type="PROSITE" id="PS51257">
    <property type="entry name" value="PROKAR_LIPOPROTEIN"/>
    <property type="match status" value="1"/>
</dbReference>
<feature type="domain" description="Dockerin" evidence="2">
    <location>
        <begin position="1947"/>
        <end position="2011"/>
    </location>
</feature>
<reference evidence="3 4" key="1">
    <citation type="submission" date="2017-09" db="EMBL/GenBank/DDBJ databases">
        <title>Evaluation of Pacific Biosciences Sequencing Technology to Finishing C. thermocellum Genome Sequences.</title>
        <authorList>
            <person name="Brown S."/>
        </authorList>
    </citation>
    <scope>NUCLEOTIDE SEQUENCE [LARGE SCALE GENOMIC DNA]</scope>
    <source>
        <strain evidence="3 4">AD2</strain>
    </source>
</reference>
<name>A0AB36TGZ5_ACETH</name>
<dbReference type="PROSITE" id="PS51766">
    <property type="entry name" value="DOCKERIN"/>
    <property type="match status" value="1"/>
</dbReference>
<dbReference type="Gene3D" id="2.60.40.1120">
    <property type="entry name" value="Carboxypeptidase-like, regulatory domain"/>
    <property type="match status" value="1"/>
</dbReference>